<dbReference type="HOGENOM" id="CLU_3402350_0_0_9"/>
<proteinExistence type="predicted"/>
<dbReference type="Proteomes" id="UP000006002">
    <property type="component" value="Unassembled WGS sequence"/>
</dbReference>
<reference evidence="1 2" key="1">
    <citation type="submission" date="2007-03" db="EMBL/GenBank/DDBJ databases">
        <authorList>
            <person name="Fulton L."/>
            <person name="Clifton S."/>
            <person name="Fulton B."/>
            <person name="Xu J."/>
            <person name="Minx P."/>
            <person name="Pepin K.H."/>
            <person name="Johnson M."/>
            <person name="Thiruvilangam P."/>
            <person name="Bhonagiri V."/>
            <person name="Nash W.E."/>
            <person name="Mardis E.R."/>
            <person name="Wilson R.K."/>
        </authorList>
    </citation>
    <scope>NUCLEOTIDE SEQUENCE [LARGE SCALE GENOMIC DNA]</scope>
    <source>
        <strain evidence="1 2">ATCC 29174</strain>
    </source>
</reference>
<gene>
    <name evidence="1" type="ORF">RUMOBE_00072</name>
</gene>
<dbReference type="AlphaFoldDB" id="A5ZM55"/>
<sequence length="30" mass="3774">MKIYMKLRKINENDALMNRSEYEMKQRLAR</sequence>
<name>A5ZM55_9FIRM</name>
<dbReference type="EMBL" id="AAVO02000001">
    <property type="protein sequence ID" value="EDM88949.1"/>
    <property type="molecule type" value="Genomic_DNA"/>
</dbReference>
<comment type="caution">
    <text evidence="1">The sequence shown here is derived from an EMBL/GenBank/DDBJ whole genome shotgun (WGS) entry which is preliminary data.</text>
</comment>
<organism evidence="1 2">
    <name type="scientific">Blautia obeum ATCC 29174</name>
    <dbReference type="NCBI Taxonomy" id="411459"/>
    <lineage>
        <taxon>Bacteria</taxon>
        <taxon>Bacillati</taxon>
        <taxon>Bacillota</taxon>
        <taxon>Clostridia</taxon>
        <taxon>Lachnospirales</taxon>
        <taxon>Lachnospiraceae</taxon>
        <taxon>Blautia</taxon>
    </lineage>
</organism>
<accession>A5ZM55</accession>
<protein>
    <submittedName>
        <fullName evidence="1">Uncharacterized protein</fullName>
    </submittedName>
</protein>
<reference evidence="1 2" key="2">
    <citation type="submission" date="2007-04" db="EMBL/GenBank/DDBJ databases">
        <title>Draft genome sequence of Ruminococcus obeum (ATCC 29174).</title>
        <authorList>
            <person name="Sudarsanam P."/>
            <person name="Ley R."/>
            <person name="Guruge J."/>
            <person name="Turnbaugh P.J."/>
            <person name="Mahowald M."/>
            <person name="Liep D."/>
            <person name="Gordon J."/>
        </authorList>
    </citation>
    <scope>NUCLEOTIDE SEQUENCE [LARGE SCALE GENOMIC DNA]</scope>
    <source>
        <strain evidence="1 2">ATCC 29174</strain>
    </source>
</reference>
<evidence type="ECO:0000313" key="2">
    <source>
        <dbReference type="Proteomes" id="UP000006002"/>
    </source>
</evidence>
<evidence type="ECO:0000313" key="1">
    <source>
        <dbReference type="EMBL" id="EDM88949.1"/>
    </source>
</evidence>